<dbReference type="GO" id="GO:0005254">
    <property type="term" value="F:chloride channel activity"/>
    <property type="evidence" value="ECO:0007669"/>
    <property type="project" value="InterPro"/>
</dbReference>
<reference evidence="8" key="1">
    <citation type="submission" date="2020-06" db="EMBL/GenBank/DDBJ databases">
        <authorList>
            <person name="Onetto C."/>
        </authorList>
    </citation>
    <scope>NUCLEOTIDE SEQUENCE</scope>
</reference>
<dbReference type="InterPro" id="IPR044669">
    <property type="entry name" value="YneE/VCCN1/2-like"/>
</dbReference>
<proteinExistence type="predicted"/>
<dbReference type="Proteomes" id="UP000745764">
    <property type="component" value="Unassembled WGS sequence"/>
</dbReference>
<evidence type="ECO:0000256" key="7">
    <source>
        <dbReference type="SAM" id="Phobius"/>
    </source>
</evidence>
<feature type="transmembrane region" description="Helical" evidence="7">
    <location>
        <begin position="98"/>
        <end position="121"/>
    </location>
</feature>
<dbReference type="EMBL" id="CAINUL010000002">
    <property type="protein sequence ID" value="CAD0108007.1"/>
    <property type="molecule type" value="Genomic_DNA"/>
</dbReference>
<dbReference type="PANTHER" id="PTHR33281">
    <property type="entry name" value="UPF0187 PROTEIN YNEE"/>
    <property type="match status" value="1"/>
</dbReference>
<dbReference type="OrthoDB" id="1368at2759"/>
<evidence type="ECO:0000256" key="2">
    <source>
        <dbReference type="ARBA" id="ARBA00022448"/>
    </source>
</evidence>
<dbReference type="AlphaFoldDB" id="A0A9N8PPH0"/>
<accession>A0A9N8PPH0</accession>
<feature type="transmembrane region" description="Helical" evidence="7">
    <location>
        <begin position="127"/>
        <end position="148"/>
    </location>
</feature>
<keyword evidence="2" id="KW-0813">Transport</keyword>
<comment type="caution">
    <text evidence="8">The sequence shown here is derived from an EMBL/GenBank/DDBJ whole genome shotgun (WGS) entry which is preliminary data.</text>
</comment>
<keyword evidence="3 7" id="KW-0812">Transmembrane</keyword>
<organism evidence="8 9">
    <name type="scientific">Aureobasidium uvarum</name>
    <dbReference type="NCBI Taxonomy" id="2773716"/>
    <lineage>
        <taxon>Eukaryota</taxon>
        <taxon>Fungi</taxon>
        <taxon>Dikarya</taxon>
        <taxon>Ascomycota</taxon>
        <taxon>Pezizomycotina</taxon>
        <taxon>Dothideomycetes</taxon>
        <taxon>Dothideomycetidae</taxon>
        <taxon>Dothideales</taxon>
        <taxon>Saccotheciaceae</taxon>
        <taxon>Aureobasidium</taxon>
    </lineage>
</organism>
<dbReference type="Pfam" id="PF25539">
    <property type="entry name" value="Bestrophin_2"/>
    <property type="match status" value="1"/>
</dbReference>
<gene>
    <name evidence="8" type="ORF">AWRI4620_LOCUS2262</name>
</gene>
<dbReference type="GO" id="GO:0016020">
    <property type="term" value="C:membrane"/>
    <property type="evidence" value="ECO:0007669"/>
    <property type="project" value="UniProtKB-SubCell"/>
</dbReference>
<dbReference type="PANTHER" id="PTHR33281:SF16">
    <property type="match status" value="1"/>
</dbReference>
<keyword evidence="4 7" id="KW-1133">Transmembrane helix</keyword>
<evidence type="ECO:0000256" key="5">
    <source>
        <dbReference type="ARBA" id="ARBA00023065"/>
    </source>
</evidence>
<evidence type="ECO:0000256" key="6">
    <source>
        <dbReference type="ARBA" id="ARBA00023136"/>
    </source>
</evidence>
<evidence type="ECO:0000313" key="8">
    <source>
        <dbReference type="EMBL" id="CAD0108007.1"/>
    </source>
</evidence>
<sequence>MRLLPSLLPSTKAQLRHHEESTSVAKPEYNELLPYGIRGFEDRGLGLLLQLSVEIEAYIKRGQDRGWFYAPQASQLQTQLNAIVTAYSNLETIHLTPIAVASLIHLQQVLALFGIVLPFGIVAQMQWYAIPMTAAIMFTVYGIEAIGAQLEDPFGYDKNDIKVDAIVEDLRVETIVLLEEWRSGSVTFPQNKLT</sequence>
<evidence type="ECO:0000256" key="1">
    <source>
        <dbReference type="ARBA" id="ARBA00004141"/>
    </source>
</evidence>
<evidence type="ECO:0000313" key="9">
    <source>
        <dbReference type="Proteomes" id="UP000745764"/>
    </source>
</evidence>
<keyword evidence="9" id="KW-1185">Reference proteome</keyword>
<protein>
    <submittedName>
        <fullName evidence="8">Uncharacterized protein</fullName>
    </submittedName>
</protein>
<keyword evidence="6 7" id="KW-0472">Membrane</keyword>
<evidence type="ECO:0000256" key="4">
    <source>
        <dbReference type="ARBA" id="ARBA00022989"/>
    </source>
</evidence>
<comment type="subcellular location">
    <subcellularLocation>
        <location evidence="1">Membrane</location>
        <topology evidence="1">Multi-pass membrane protein</topology>
    </subcellularLocation>
</comment>
<name>A0A9N8PPH0_9PEZI</name>
<evidence type="ECO:0000256" key="3">
    <source>
        <dbReference type="ARBA" id="ARBA00022692"/>
    </source>
</evidence>
<keyword evidence="5" id="KW-0406">Ion transport</keyword>